<gene>
    <name evidence="1" type="ORF">vBKpMFBKp24_119</name>
</gene>
<dbReference type="Pfam" id="PF23806">
    <property type="entry name" value="Phage_TTP_14"/>
    <property type="match status" value="1"/>
</dbReference>
<organism evidence="1 2">
    <name type="scientific">Klebsiella phage vB_KpM_FBKp24</name>
    <dbReference type="NCBI Taxonomy" id="2801834"/>
    <lineage>
        <taxon>Viruses</taxon>
        <taxon>Duplodnaviria</taxon>
        <taxon>Heunggongvirae</taxon>
        <taxon>Uroviricota</taxon>
        <taxon>Caudoviricetes</taxon>
        <taxon>Chimalliviridae</taxon>
        <taxon>Maaswegvirus</taxon>
        <taxon>Maaswegvirus Kp24</taxon>
    </lineage>
</organism>
<evidence type="ECO:0007829" key="3">
    <source>
        <dbReference type="PDB" id="8BFK"/>
    </source>
</evidence>
<accession>A0A7U0GBC4</accession>
<name>A0A7U0GBC4_9CAUD</name>
<evidence type="ECO:0000313" key="2">
    <source>
        <dbReference type="Proteomes" id="UP000596381"/>
    </source>
</evidence>
<sequence length="291" mass="31957">MAKKDPNTIMSANSSYANGANGSVTNLEIPAAFGYTPDFRYYHAAADYTRRPTIAFLMELPNCFKDTDDAAKWGGSLKALIEMHSRTIDGLDYTLEVEHVETPFGGGGEMMQTLSKVRRARSVPVFTWVEKIGMPVSRFWNNYILYFMGEPNSNVAGIIGKGGITPAATYPDYNTFSVLFVEPDPTERYALRSTLITNMQPTGQGPEMRMSKDQTSSPEQLQISQTFTGLQMVGRGVDKLGQMMLDRASQTGIDLNAQPAFLSDREADVAARTDGYIDQLVSSLSKPGVAI</sequence>
<evidence type="ECO:0000313" key="1">
    <source>
        <dbReference type="EMBL" id="QQV92088.1"/>
    </source>
</evidence>
<keyword evidence="3" id="KW-0002">3D-structure</keyword>
<proteinExistence type="evidence at protein level"/>
<reference evidence="3" key="2">
    <citation type="journal article" date="2022" name="Nat. Commun.">
        <title>High-resolution reconstruction of a Jumbo-bacteriophage infecting capsulated bacteria using hyperbranched tail fibers.</title>
        <authorList>
            <person name="Ouyang R."/>
            <person name="Costa A.R."/>
            <person name="Cassidy C.K."/>
            <person name="Otwinowska A."/>
            <person name="Williams V.C.J."/>
            <person name="Latka A."/>
            <person name="Stansfeld P.J."/>
            <person name="Drulis-Kawa Z."/>
            <person name="Briers Y."/>
            <person name="Pelt D.M."/>
            <person name="Brouns S.J.J."/>
            <person name="Briegel A."/>
        </authorList>
    </citation>
    <scope>STRUCTURE BY ELECTRON MICROSCOPY (3.00 ANGSTROMS) OF 2-291</scope>
</reference>
<reference evidence="1 2" key="1">
    <citation type="submission" date="2020-12" db="EMBL/GenBank/DDBJ databases">
        <title>Genomic characterization of four novel bacteriophages infecting Klebsiella pneumoniae.</title>
        <authorList>
            <person name="Estrada Bonilla B."/>
            <person name="Costa A.R."/>
            <person name="van Rossum T."/>
            <person name="Hagedoorn S."/>
            <person name="Wallinga H."/>
            <person name="Xiao M."/>
            <person name="Song W."/>
            <person name="Haas P.-J."/>
            <person name="Nobrega F.L."/>
            <person name="Brouns S.J.J."/>
        </authorList>
    </citation>
    <scope>NUCLEOTIDE SEQUENCE [LARGE SCALE GENOMIC DNA]</scope>
</reference>
<protein>
    <submittedName>
        <fullName evidence="1">Putative virion structural protein</fullName>
    </submittedName>
</protein>
<dbReference type="InterPro" id="IPR057119">
    <property type="entry name" value="Phage_TTP_14"/>
</dbReference>
<dbReference type="PDB" id="8BFK">
    <property type="method" value="EM"/>
    <property type="resolution" value="3.00 A"/>
    <property type="chains" value="A/B/C/D/E/F/G/H/I/J/K/L/M/N/O/P/Q/R=2-291"/>
</dbReference>
<dbReference type="Proteomes" id="UP000596381">
    <property type="component" value="Segment"/>
</dbReference>
<keyword evidence="2" id="KW-1185">Reference proteome</keyword>
<dbReference type="EMBL" id="MW394391">
    <property type="protein sequence ID" value="QQV92088.1"/>
    <property type="molecule type" value="Genomic_DNA"/>
</dbReference>
<dbReference type="SMR" id="A0A7U0GBC4"/>